<feature type="transmembrane region" description="Helical" evidence="8">
    <location>
        <begin position="83"/>
        <end position="116"/>
    </location>
</feature>
<keyword evidence="2" id="KW-1003">Cell membrane</keyword>
<dbReference type="RefSeq" id="WP_234656987.1">
    <property type="nucleotide sequence ID" value="NZ_CP094997.1"/>
</dbReference>
<feature type="transmembrane region" description="Helical" evidence="8">
    <location>
        <begin position="128"/>
        <end position="161"/>
    </location>
</feature>
<dbReference type="AlphaFoldDB" id="A0A9X1PPC0"/>
<comment type="subcellular location">
    <subcellularLocation>
        <location evidence="1">Cell membrane</location>
        <topology evidence="1">Multi-pass membrane protein</topology>
    </subcellularLocation>
</comment>
<name>A0A9X1PPC0_9BACT</name>
<evidence type="ECO:0000256" key="2">
    <source>
        <dbReference type="ARBA" id="ARBA00022475"/>
    </source>
</evidence>
<evidence type="ECO:0000256" key="8">
    <source>
        <dbReference type="SAM" id="Phobius"/>
    </source>
</evidence>
<evidence type="ECO:0000313" key="10">
    <source>
        <dbReference type="Proteomes" id="UP001139000"/>
    </source>
</evidence>
<comment type="similarity">
    <text evidence="7">Belongs to the glycosyltransferase 87 family.</text>
</comment>
<evidence type="ECO:0000313" key="9">
    <source>
        <dbReference type="EMBL" id="MCF0064055.1"/>
    </source>
</evidence>
<proteinExistence type="inferred from homology"/>
<dbReference type="Proteomes" id="UP001139000">
    <property type="component" value="Unassembled WGS sequence"/>
</dbReference>
<dbReference type="InterPro" id="IPR018584">
    <property type="entry name" value="GT87"/>
</dbReference>
<feature type="transmembrane region" description="Helical" evidence="8">
    <location>
        <begin position="284"/>
        <end position="301"/>
    </location>
</feature>
<evidence type="ECO:0000256" key="5">
    <source>
        <dbReference type="ARBA" id="ARBA00022989"/>
    </source>
</evidence>
<evidence type="ECO:0000256" key="1">
    <source>
        <dbReference type="ARBA" id="ARBA00004651"/>
    </source>
</evidence>
<sequence>MRAVNRLLVNQKYLLILFIGVAIFASLQSYFGGLKTFVEGGRLYTTYNNYIIFKQSFFHLIEYKDLYDSFVEEQGDLFKYSPAFALVFGALAVLPDVLGLSLWNILNVAVLFYSIYYLPRLDLRTKGLILVFVVVEMLTATQNEQSNALIAGLFLFTFGFLERGKYWLASFCLVSTIFIKLFGIVGLALFLLYPNKFKLTCTTAAWVILFTALPLLVVDVDQFVFLYKSWANLLANDHSISDGLSVIGWLKTWFKLDVNKTYVSVAGAILFCIPLLRIKQYGNFTFRMLILASIMIWVVIFNHRAESPTFIIAITGVALWYYAQKQKPENYVLLVLAFVFTALSPTDLFPRFIRNEWMKPYVVKAVPCILIWAKITYDLLFVQLSPRIEKQEPDQ</sequence>
<feature type="transmembrane region" description="Helical" evidence="8">
    <location>
        <begin position="330"/>
        <end position="349"/>
    </location>
</feature>
<reference evidence="9" key="1">
    <citation type="submission" date="2021-12" db="EMBL/GenBank/DDBJ databases">
        <title>Novel species in genus Dyadobacter.</title>
        <authorList>
            <person name="Ma C."/>
        </authorList>
    </citation>
    <scope>NUCLEOTIDE SEQUENCE</scope>
    <source>
        <strain evidence="9">LJ419</strain>
    </source>
</reference>
<feature type="transmembrane region" description="Helical" evidence="8">
    <location>
        <begin position="204"/>
        <end position="227"/>
    </location>
</feature>
<accession>A0A9X1PPC0</accession>
<dbReference type="GO" id="GO:0005886">
    <property type="term" value="C:plasma membrane"/>
    <property type="evidence" value="ECO:0007669"/>
    <property type="project" value="UniProtKB-SubCell"/>
</dbReference>
<feature type="transmembrane region" description="Helical" evidence="8">
    <location>
        <begin position="261"/>
        <end position="277"/>
    </location>
</feature>
<organism evidence="9 10">
    <name type="scientific">Dyadobacter chenwenxiniae</name>
    <dbReference type="NCBI Taxonomy" id="2906456"/>
    <lineage>
        <taxon>Bacteria</taxon>
        <taxon>Pseudomonadati</taxon>
        <taxon>Bacteroidota</taxon>
        <taxon>Cytophagia</taxon>
        <taxon>Cytophagales</taxon>
        <taxon>Spirosomataceae</taxon>
        <taxon>Dyadobacter</taxon>
    </lineage>
</organism>
<keyword evidence="5 8" id="KW-1133">Transmembrane helix</keyword>
<keyword evidence="10" id="KW-1185">Reference proteome</keyword>
<dbReference type="EMBL" id="JAJTTC010000006">
    <property type="protein sequence ID" value="MCF0064055.1"/>
    <property type="molecule type" value="Genomic_DNA"/>
</dbReference>
<gene>
    <name evidence="9" type="ORF">LXM26_21240</name>
</gene>
<evidence type="ECO:0000256" key="3">
    <source>
        <dbReference type="ARBA" id="ARBA00022679"/>
    </source>
</evidence>
<evidence type="ECO:0000256" key="7">
    <source>
        <dbReference type="ARBA" id="ARBA00024033"/>
    </source>
</evidence>
<comment type="caution">
    <text evidence="9">The sequence shown here is derived from an EMBL/GenBank/DDBJ whole genome shotgun (WGS) entry which is preliminary data.</text>
</comment>
<dbReference type="Pfam" id="PF09594">
    <property type="entry name" value="GT87"/>
    <property type="match status" value="1"/>
</dbReference>
<keyword evidence="3" id="KW-0808">Transferase</keyword>
<evidence type="ECO:0000256" key="6">
    <source>
        <dbReference type="ARBA" id="ARBA00023136"/>
    </source>
</evidence>
<protein>
    <submittedName>
        <fullName evidence="9">DUF2029 domain-containing protein</fullName>
    </submittedName>
</protein>
<feature type="transmembrane region" description="Helical" evidence="8">
    <location>
        <begin position="12"/>
        <end position="31"/>
    </location>
</feature>
<dbReference type="GO" id="GO:0016758">
    <property type="term" value="F:hexosyltransferase activity"/>
    <property type="evidence" value="ECO:0007669"/>
    <property type="project" value="InterPro"/>
</dbReference>
<feature type="transmembrane region" description="Helical" evidence="8">
    <location>
        <begin position="307"/>
        <end position="323"/>
    </location>
</feature>
<keyword evidence="6 8" id="KW-0472">Membrane</keyword>
<keyword evidence="4 8" id="KW-0812">Transmembrane</keyword>
<evidence type="ECO:0000256" key="4">
    <source>
        <dbReference type="ARBA" id="ARBA00022692"/>
    </source>
</evidence>
<feature type="transmembrane region" description="Helical" evidence="8">
    <location>
        <begin position="167"/>
        <end position="192"/>
    </location>
</feature>